<evidence type="ECO:0000256" key="2">
    <source>
        <dbReference type="ARBA" id="ARBA00007346"/>
    </source>
</evidence>
<dbReference type="Proteomes" id="UP000008854">
    <property type="component" value="Unassembled WGS sequence"/>
</dbReference>
<evidence type="ECO:0000256" key="4">
    <source>
        <dbReference type="ARBA" id="ARBA00022547"/>
    </source>
</evidence>
<organism evidence="10 11">
    <name type="scientific">Schistosoma mansoni</name>
    <name type="common">Blood fluke</name>
    <dbReference type="NCBI Taxonomy" id="6183"/>
    <lineage>
        <taxon>Eukaryota</taxon>
        <taxon>Metazoa</taxon>
        <taxon>Spiralia</taxon>
        <taxon>Lophotrochozoa</taxon>
        <taxon>Platyhelminthes</taxon>
        <taxon>Trematoda</taxon>
        <taxon>Digenea</taxon>
        <taxon>Strigeidida</taxon>
        <taxon>Schistosomatoidea</taxon>
        <taxon>Schistosomatidae</taxon>
        <taxon>Schistosoma</taxon>
    </lineage>
</organism>
<dbReference type="WBParaSite" id="Smp_203280.1">
    <property type="protein sequence ID" value="Smp_203280.1"/>
    <property type="gene ID" value="Smp_203280"/>
</dbReference>
<keyword evidence="4" id="KW-0138">CF(0)</keyword>
<dbReference type="SUPFAM" id="SSF111357">
    <property type="entry name" value="Mitochondrial ATP synthase coupling factor 6"/>
    <property type="match status" value="1"/>
</dbReference>
<dbReference type="Pfam" id="PF05511">
    <property type="entry name" value="ATP-synt_F6"/>
    <property type="match status" value="1"/>
</dbReference>
<keyword evidence="6" id="KW-0999">Mitochondrion inner membrane</keyword>
<reference evidence="11" key="2">
    <citation type="submission" date="2018-12" db="UniProtKB">
        <authorList>
            <consortium name="WormBaseParasite"/>
        </authorList>
    </citation>
    <scope>IDENTIFICATION</scope>
    <source>
        <strain evidence="11">Puerto Rican</strain>
    </source>
</reference>
<dbReference type="FunCoup" id="A0A3Q0KUT8">
    <property type="interactions" value="1324"/>
</dbReference>
<dbReference type="FunFam" id="1.10.246.110:FF:000001">
    <property type="entry name" value="ATP synthase-coupling factor 6, mitochondrial"/>
    <property type="match status" value="1"/>
</dbReference>
<evidence type="ECO:0000313" key="10">
    <source>
        <dbReference type="Proteomes" id="UP000008854"/>
    </source>
</evidence>
<evidence type="ECO:0000256" key="5">
    <source>
        <dbReference type="ARBA" id="ARBA00022781"/>
    </source>
</evidence>
<evidence type="ECO:0000256" key="8">
    <source>
        <dbReference type="ARBA" id="ARBA00023128"/>
    </source>
</evidence>
<sequence length="126" mass="14438">MLTAKPVRILLYRVSRIATNQRCISNTSGSLQVGDPIQQSFVARLREYRQKSEKSEFGLTDASPKEIKELNEMLAKVDRIYGAEEEDMTQFPMFQFEDPKVVIPASSLHVDYPKELKDDVEVENTL</sequence>
<reference evidence="10" key="1">
    <citation type="journal article" date="2012" name="PLoS Negl. Trop. Dis.">
        <title>A systematically improved high quality genome and transcriptome of the human blood fluke Schistosoma mansoni.</title>
        <authorList>
            <person name="Protasio A.V."/>
            <person name="Tsai I.J."/>
            <person name="Babbage A."/>
            <person name="Nichol S."/>
            <person name="Hunt M."/>
            <person name="Aslett M.A."/>
            <person name="De Silva N."/>
            <person name="Velarde G.S."/>
            <person name="Anderson T.J."/>
            <person name="Clark R.C."/>
            <person name="Davidson C."/>
            <person name="Dillon G.P."/>
            <person name="Holroyd N.E."/>
            <person name="LoVerde P.T."/>
            <person name="Lloyd C."/>
            <person name="McQuillan J."/>
            <person name="Oliveira G."/>
            <person name="Otto T.D."/>
            <person name="Parker-Manuel S.J."/>
            <person name="Quail M.A."/>
            <person name="Wilson R.A."/>
            <person name="Zerlotini A."/>
            <person name="Dunne D.W."/>
            <person name="Berriman M."/>
        </authorList>
    </citation>
    <scope>NUCLEOTIDE SEQUENCE [LARGE SCALE GENOMIC DNA]</scope>
    <source>
        <strain evidence="10">Puerto Rican</strain>
    </source>
</reference>
<keyword evidence="10" id="KW-1185">Reference proteome</keyword>
<evidence type="ECO:0000256" key="1">
    <source>
        <dbReference type="ARBA" id="ARBA00004273"/>
    </source>
</evidence>
<dbReference type="STRING" id="6183.A0A3Q0KUT8"/>
<keyword evidence="9" id="KW-0472">Membrane</keyword>
<evidence type="ECO:0000256" key="6">
    <source>
        <dbReference type="ARBA" id="ARBA00022792"/>
    </source>
</evidence>
<evidence type="ECO:0000256" key="3">
    <source>
        <dbReference type="ARBA" id="ARBA00022448"/>
    </source>
</evidence>
<dbReference type="Gene3D" id="1.10.246.110">
    <property type="entry name" value="Mitochondrial ATP synthase-coupling factor 6"/>
    <property type="match status" value="1"/>
</dbReference>
<keyword evidence="5" id="KW-0375">Hydrogen ion transport</keyword>
<comment type="similarity">
    <text evidence="2">Belongs to the eukaryotic ATPase subunit F6 family.</text>
</comment>
<dbReference type="GO" id="GO:0005743">
    <property type="term" value="C:mitochondrial inner membrane"/>
    <property type="evidence" value="ECO:0007669"/>
    <property type="project" value="UniProtKB-SubCell"/>
</dbReference>
<dbReference type="GO" id="GO:0045259">
    <property type="term" value="C:proton-transporting ATP synthase complex"/>
    <property type="evidence" value="ECO:0007669"/>
    <property type="project" value="UniProtKB-KW"/>
</dbReference>
<dbReference type="AlphaFoldDB" id="A0A3Q0KUT8"/>
<dbReference type="GO" id="GO:0015986">
    <property type="term" value="P:proton motive force-driven ATP synthesis"/>
    <property type="evidence" value="ECO:0007669"/>
    <property type="project" value="InterPro"/>
</dbReference>
<evidence type="ECO:0000313" key="11">
    <source>
        <dbReference type="WBParaSite" id="Smp_203280.1"/>
    </source>
</evidence>
<dbReference type="InParanoid" id="A0A3Q0KUT8"/>
<keyword evidence="8" id="KW-0496">Mitochondrion</keyword>
<keyword evidence="7" id="KW-0406">Ion transport</keyword>
<protein>
    <submittedName>
        <fullName evidence="11">ATP synthase-coupling factor 6, mitochondrial</fullName>
    </submittedName>
</protein>
<comment type="subcellular location">
    <subcellularLocation>
        <location evidence="1">Mitochondrion inner membrane</location>
    </subcellularLocation>
</comment>
<evidence type="ECO:0000256" key="7">
    <source>
        <dbReference type="ARBA" id="ARBA00023065"/>
    </source>
</evidence>
<dbReference type="GO" id="GO:0015078">
    <property type="term" value="F:proton transmembrane transporter activity"/>
    <property type="evidence" value="ECO:0007669"/>
    <property type="project" value="InterPro"/>
</dbReference>
<proteinExistence type="inferred from homology"/>
<dbReference type="InterPro" id="IPR036204">
    <property type="entry name" value="ATP_synth_f6_sf_mt"/>
</dbReference>
<name>A0A3Q0KUT8_SCHMA</name>
<keyword evidence="3" id="KW-0813">Transport</keyword>
<evidence type="ECO:0000256" key="9">
    <source>
        <dbReference type="ARBA" id="ARBA00023136"/>
    </source>
</evidence>
<dbReference type="PANTHER" id="PTHR12441">
    <property type="entry name" value="ATP SYNTHASE COUPLING FACTOR 6, MITOCHONDRIAL"/>
    <property type="match status" value="1"/>
</dbReference>
<dbReference type="InterPro" id="IPR008387">
    <property type="entry name" value="ATP_synth_f6_mt"/>
</dbReference>
<accession>A0A3Q0KUT8</accession>
<dbReference type="PANTHER" id="PTHR12441:SF10">
    <property type="entry name" value="ATP SYNTHASE-COUPLING FACTOR 6, MITOCHONDRIAL"/>
    <property type="match status" value="1"/>
</dbReference>